<evidence type="ECO:0000256" key="5">
    <source>
        <dbReference type="ARBA" id="ARBA00023180"/>
    </source>
</evidence>
<feature type="transmembrane region" description="Helical" evidence="7">
    <location>
        <begin position="633"/>
        <end position="657"/>
    </location>
</feature>
<feature type="signal peptide" evidence="8">
    <location>
        <begin position="1"/>
        <end position="23"/>
    </location>
</feature>
<dbReference type="InterPro" id="IPR008608">
    <property type="entry name" value="Ectropic_vir_integratn_site_2A"/>
</dbReference>
<dbReference type="Pfam" id="PF05399">
    <property type="entry name" value="EVI2A"/>
    <property type="match status" value="1"/>
</dbReference>
<keyword evidence="7" id="KW-0812">Transmembrane</keyword>
<name>A0A0C3LKK6_9AGAM</name>
<feature type="compositionally biased region" description="Low complexity" evidence="6">
    <location>
        <begin position="600"/>
        <end position="613"/>
    </location>
</feature>
<keyword evidence="3 8" id="KW-0732">Signal</keyword>
<accession>A0A0C3LKK6</accession>
<dbReference type="PANTHER" id="PTHR11010">
    <property type="entry name" value="PROTEASE S28 PRO-X CARBOXYPEPTIDASE-RELATED"/>
    <property type="match status" value="1"/>
</dbReference>
<evidence type="ECO:0008006" key="11">
    <source>
        <dbReference type="Google" id="ProtNLM"/>
    </source>
</evidence>
<evidence type="ECO:0000256" key="8">
    <source>
        <dbReference type="SAM" id="SignalP"/>
    </source>
</evidence>
<proteinExistence type="inferred from homology"/>
<keyword evidence="7" id="KW-1133">Transmembrane helix</keyword>
<dbReference type="GO" id="GO:0070008">
    <property type="term" value="F:serine-type exopeptidase activity"/>
    <property type="evidence" value="ECO:0007669"/>
    <property type="project" value="InterPro"/>
</dbReference>
<evidence type="ECO:0000256" key="2">
    <source>
        <dbReference type="ARBA" id="ARBA00022670"/>
    </source>
</evidence>
<dbReference type="InterPro" id="IPR029058">
    <property type="entry name" value="AB_hydrolase_fold"/>
</dbReference>
<evidence type="ECO:0000256" key="6">
    <source>
        <dbReference type="SAM" id="MobiDB-lite"/>
    </source>
</evidence>
<evidence type="ECO:0000256" key="7">
    <source>
        <dbReference type="SAM" id="Phobius"/>
    </source>
</evidence>
<keyword evidence="10" id="KW-1185">Reference proteome</keyword>
<feature type="compositionally biased region" description="Low complexity" evidence="6">
    <location>
        <begin position="526"/>
        <end position="545"/>
    </location>
</feature>
<feature type="chain" id="PRO_5002166616" description="Peptidase S28" evidence="8">
    <location>
        <begin position="24"/>
        <end position="708"/>
    </location>
</feature>
<dbReference type="Pfam" id="PF05577">
    <property type="entry name" value="Peptidase_S28"/>
    <property type="match status" value="1"/>
</dbReference>
<gene>
    <name evidence="9" type="ORF">M407DRAFT_123211</name>
</gene>
<keyword evidence="5" id="KW-0325">Glycoprotein</keyword>
<comment type="similarity">
    <text evidence="1">Belongs to the peptidase S28 family.</text>
</comment>
<feature type="compositionally biased region" description="Gly residues" evidence="6">
    <location>
        <begin position="688"/>
        <end position="698"/>
    </location>
</feature>
<dbReference type="SUPFAM" id="SSF53474">
    <property type="entry name" value="alpha/beta-Hydrolases"/>
    <property type="match status" value="1"/>
</dbReference>
<dbReference type="AlphaFoldDB" id="A0A0C3LKK6"/>
<reference evidence="9 10" key="1">
    <citation type="submission" date="2014-04" db="EMBL/GenBank/DDBJ databases">
        <authorList>
            <consortium name="DOE Joint Genome Institute"/>
            <person name="Kuo A."/>
            <person name="Girlanda M."/>
            <person name="Perotto S."/>
            <person name="Kohler A."/>
            <person name="Nagy L.G."/>
            <person name="Floudas D."/>
            <person name="Copeland A."/>
            <person name="Barry K.W."/>
            <person name="Cichocki N."/>
            <person name="Veneault-Fourrey C."/>
            <person name="LaButti K."/>
            <person name="Lindquist E.A."/>
            <person name="Lipzen A."/>
            <person name="Lundell T."/>
            <person name="Morin E."/>
            <person name="Murat C."/>
            <person name="Sun H."/>
            <person name="Tunlid A."/>
            <person name="Henrissat B."/>
            <person name="Grigoriev I.V."/>
            <person name="Hibbett D.S."/>
            <person name="Martin F."/>
            <person name="Nordberg H.P."/>
            <person name="Cantor M.N."/>
            <person name="Hua S.X."/>
        </authorList>
    </citation>
    <scope>NUCLEOTIDE SEQUENCE [LARGE SCALE GENOMIC DNA]</scope>
    <source>
        <strain evidence="9 10">MUT 4182</strain>
    </source>
</reference>
<dbReference type="GO" id="GO:0008239">
    <property type="term" value="F:dipeptidyl-peptidase activity"/>
    <property type="evidence" value="ECO:0007669"/>
    <property type="project" value="TreeGrafter"/>
</dbReference>
<dbReference type="OrthoDB" id="1735038at2759"/>
<dbReference type="EMBL" id="KN823125">
    <property type="protein sequence ID" value="KIO21847.1"/>
    <property type="molecule type" value="Genomic_DNA"/>
</dbReference>
<evidence type="ECO:0000256" key="1">
    <source>
        <dbReference type="ARBA" id="ARBA00011079"/>
    </source>
</evidence>
<protein>
    <recommendedName>
        <fullName evidence="11">Peptidase S28</fullName>
    </recommendedName>
</protein>
<dbReference type="Proteomes" id="UP000054248">
    <property type="component" value="Unassembled WGS sequence"/>
</dbReference>
<keyword evidence="4" id="KW-0378">Hydrolase</keyword>
<keyword evidence="7" id="KW-0472">Membrane</keyword>
<feature type="region of interest" description="Disordered" evidence="6">
    <location>
        <begin position="667"/>
        <end position="708"/>
    </location>
</feature>
<organism evidence="9 10">
    <name type="scientific">Tulasnella calospora MUT 4182</name>
    <dbReference type="NCBI Taxonomy" id="1051891"/>
    <lineage>
        <taxon>Eukaryota</taxon>
        <taxon>Fungi</taxon>
        <taxon>Dikarya</taxon>
        <taxon>Basidiomycota</taxon>
        <taxon>Agaricomycotina</taxon>
        <taxon>Agaricomycetes</taxon>
        <taxon>Cantharellales</taxon>
        <taxon>Tulasnellaceae</taxon>
        <taxon>Tulasnella</taxon>
    </lineage>
</organism>
<evidence type="ECO:0000256" key="4">
    <source>
        <dbReference type="ARBA" id="ARBA00022801"/>
    </source>
</evidence>
<dbReference type="GO" id="GO:0006508">
    <property type="term" value="P:proteolysis"/>
    <property type="evidence" value="ECO:0007669"/>
    <property type="project" value="UniProtKB-KW"/>
</dbReference>
<feature type="compositionally biased region" description="Acidic residues" evidence="6">
    <location>
        <begin position="546"/>
        <end position="583"/>
    </location>
</feature>
<dbReference type="GO" id="GO:0016020">
    <property type="term" value="C:membrane"/>
    <property type="evidence" value="ECO:0007669"/>
    <property type="project" value="InterPro"/>
</dbReference>
<dbReference type="MEROPS" id="S28.004"/>
<dbReference type="HOGENOM" id="CLU_023630_1_0_1"/>
<keyword evidence="2" id="KW-0645">Protease</keyword>
<evidence type="ECO:0000313" key="9">
    <source>
        <dbReference type="EMBL" id="KIO21847.1"/>
    </source>
</evidence>
<reference evidence="10" key="2">
    <citation type="submission" date="2015-01" db="EMBL/GenBank/DDBJ databases">
        <title>Evolutionary Origins and Diversification of the Mycorrhizal Mutualists.</title>
        <authorList>
            <consortium name="DOE Joint Genome Institute"/>
            <consortium name="Mycorrhizal Genomics Consortium"/>
            <person name="Kohler A."/>
            <person name="Kuo A."/>
            <person name="Nagy L.G."/>
            <person name="Floudas D."/>
            <person name="Copeland A."/>
            <person name="Barry K.W."/>
            <person name="Cichocki N."/>
            <person name="Veneault-Fourrey C."/>
            <person name="LaButti K."/>
            <person name="Lindquist E.A."/>
            <person name="Lipzen A."/>
            <person name="Lundell T."/>
            <person name="Morin E."/>
            <person name="Murat C."/>
            <person name="Riley R."/>
            <person name="Ohm R."/>
            <person name="Sun H."/>
            <person name="Tunlid A."/>
            <person name="Henrissat B."/>
            <person name="Grigoriev I.V."/>
            <person name="Hibbett D.S."/>
            <person name="Martin F."/>
        </authorList>
    </citation>
    <scope>NUCLEOTIDE SEQUENCE [LARGE SCALE GENOMIC DNA]</scope>
    <source>
        <strain evidence="10">MUT 4182</strain>
    </source>
</reference>
<dbReference type="InterPro" id="IPR008758">
    <property type="entry name" value="Peptidase_S28"/>
</dbReference>
<dbReference type="PANTHER" id="PTHR11010:SF23">
    <property type="entry name" value="SERINE PEPTIDASE"/>
    <property type="match status" value="1"/>
</dbReference>
<evidence type="ECO:0000256" key="3">
    <source>
        <dbReference type="ARBA" id="ARBA00022729"/>
    </source>
</evidence>
<evidence type="ECO:0000313" key="10">
    <source>
        <dbReference type="Proteomes" id="UP000054248"/>
    </source>
</evidence>
<dbReference type="Gene3D" id="3.40.50.1820">
    <property type="entry name" value="alpha/beta hydrolase"/>
    <property type="match status" value="2"/>
</dbReference>
<feature type="region of interest" description="Disordered" evidence="6">
    <location>
        <begin position="526"/>
        <end position="619"/>
    </location>
</feature>
<sequence length="708" mass="76864">MLFSKASLLAVVGIVTAIPYVSAFGNHLFKKRDPVEPRQTSASDYSTEYYFDQLIDHANPAAGTFKQRYYFSDQYYKGQGAPIVMGTPGEQSADGFYTDLTGYSVMNSMLQTWGAAGVVLEHRYWGKSSPFTTLTAPNLQYLTVQQAIDDYKYFVENAALPWAAGTSYTSTPDSTPWVNIGCSYPGLLVAYTQEKYPDLFAAGYATSAPVNADGDFWEYWEPIEEGMPQNCSADMAAAVSYMDNIMATGTPDEVTALKTKFGMESVANDDFGAAIQYPINTWQDMQAYDFAQQGTSLFYQFCDAIETNADGTQSTNPQGVGMPLALDNWAEVFKAVGPDASCPGTGGSCYSTEDPNSPSYTDTSVSDTYARAWVWLLCTELGWFQPGDIGNSSSIVSGQVTSAYFQRQCSYYFPLADGTHSTYDFSQDVADTNTQFKGWNVVGDNLFVVNGEFDPWRSASLSSKWAPEFVDTPTQTISVIPDAHHCWDFYVANGQVDQNVKAVQDQGLTEIRGWLENWYAAHPSVTNTLGTSTTATNTNNPATDSNDPETDDNDPATDDTDPAADDTDPAADDTDPATDDYDPATDNNIATDAGSDDAIGEISTNTTGTTTDDNTSESDLKKKISELASNKTLAMVSFIINGVLALLLIGCIIWLIVTKRKASKSSLGLPRWSQGKRGVQDGDQLGEYGSGPTAGGRGSYKQLQEQTS</sequence>